<name>I0UTV0_9MICC</name>
<dbReference type="AlphaFoldDB" id="I0UTV0"/>
<organism evidence="1 2">
    <name type="scientific">Rothia aeria F0474</name>
    <dbReference type="NCBI Taxonomy" id="1125724"/>
    <lineage>
        <taxon>Bacteria</taxon>
        <taxon>Bacillati</taxon>
        <taxon>Actinomycetota</taxon>
        <taxon>Actinomycetes</taxon>
        <taxon>Micrococcales</taxon>
        <taxon>Micrococcaceae</taxon>
        <taxon>Rothia</taxon>
    </lineage>
</organism>
<protein>
    <submittedName>
        <fullName evidence="1">Uncharacterized protein</fullName>
    </submittedName>
</protein>
<dbReference type="EMBL" id="AJJQ01000024">
    <property type="protein sequence ID" value="EID51303.1"/>
    <property type="molecule type" value="Genomic_DNA"/>
</dbReference>
<dbReference type="Proteomes" id="UP000004863">
    <property type="component" value="Unassembled WGS sequence"/>
</dbReference>
<dbReference type="OrthoDB" id="6636567at2"/>
<sequence length="145" mass="16755">MIMSELFIESHDLDWFAINDKNFIAHFATGGTDKLPSKLKTSKSLWEQQFNFFNNLPDIAEPVFCENNLPIFDSLKEKEEYLESFAGYAKKGIFSYDIDFDSLVYKLIAFPKNPTKLNELPIAHYGRNDLTLINHNYDCSSIITI</sequence>
<gene>
    <name evidence="1" type="ORF">HMPREF1324_1211</name>
</gene>
<comment type="caution">
    <text evidence="1">The sequence shown here is derived from an EMBL/GenBank/DDBJ whole genome shotgun (WGS) entry which is preliminary data.</text>
</comment>
<evidence type="ECO:0000313" key="1">
    <source>
        <dbReference type="EMBL" id="EID51303.1"/>
    </source>
</evidence>
<keyword evidence="2" id="KW-1185">Reference proteome</keyword>
<dbReference type="RefSeq" id="WP_006887894.1">
    <property type="nucleotide sequence ID" value="NZ_AJJQ01000024.1"/>
</dbReference>
<proteinExistence type="predicted"/>
<accession>I0UTV0</accession>
<reference evidence="1" key="1">
    <citation type="submission" date="2012-03" db="EMBL/GenBank/DDBJ databases">
        <authorList>
            <person name="Durkin A.S."/>
            <person name="McCorrison J."/>
            <person name="Torralba M."/>
            <person name="Gillis M."/>
            <person name="Methe B."/>
            <person name="Sutton G."/>
            <person name="Nelson K.E."/>
        </authorList>
    </citation>
    <scope>NUCLEOTIDE SEQUENCE [LARGE SCALE GENOMIC DNA]</scope>
    <source>
        <strain evidence="1">F0474</strain>
    </source>
</reference>
<evidence type="ECO:0000313" key="2">
    <source>
        <dbReference type="Proteomes" id="UP000004863"/>
    </source>
</evidence>